<dbReference type="GO" id="GO:0030182">
    <property type="term" value="P:neuron differentiation"/>
    <property type="evidence" value="ECO:0007669"/>
    <property type="project" value="Ensembl"/>
</dbReference>
<reference evidence="8" key="5">
    <citation type="submission" date="2025-09" db="UniProtKB">
        <authorList>
            <consortium name="Ensembl"/>
        </authorList>
    </citation>
    <scope>IDENTIFICATION</scope>
</reference>
<keyword evidence="6" id="KW-0472">Membrane</keyword>
<dbReference type="OMA" id="GHKHYGP"/>
<dbReference type="GO" id="GO:0020037">
    <property type="term" value="F:heme binding"/>
    <property type="evidence" value="ECO:0007669"/>
    <property type="project" value="Ensembl"/>
</dbReference>
<dbReference type="Ensembl" id="ENSRFET00010032421.1">
    <property type="protein sequence ID" value="ENSRFEP00010029882.1"/>
    <property type="gene ID" value="ENSRFEG00010019805.1"/>
</dbReference>
<proteinExistence type="inferred from homology"/>
<dbReference type="InParanoid" id="A0A671G510"/>
<dbReference type="PANTHER" id="PTHR10281:SF4">
    <property type="entry name" value="NEUFERRICIN"/>
    <property type="match status" value="1"/>
</dbReference>
<evidence type="ECO:0000256" key="6">
    <source>
        <dbReference type="SAM" id="Phobius"/>
    </source>
</evidence>
<dbReference type="FunCoup" id="A0A671G510">
    <property type="interactions" value="2202"/>
</dbReference>
<evidence type="ECO:0000256" key="5">
    <source>
        <dbReference type="SAM" id="MobiDB-lite"/>
    </source>
</evidence>
<reference evidence="8" key="4">
    <citation type="submission" date="2025-08" db="UniProtKB">
        <authorList>
            <consortium name="Ensembl"/>
        </authorList>
    </citation>
    <scope>IDENTIFICATION</scope>
</reference>
<reference evidence="9" key="3">
    <citation type="submission" date="2018-12" db="EMBL/GenBank/DDBJ databases">
        <title>G10K-VGP greater horseshoe bat female genome, primary haplotype.</title>
        <authorList>
            <person name="Teeling E."/>
            <person name="Myers G."/>
            <person name="Vernes S."/>
            <person name="Pippel M."/>
            <person name="Winkler S."/>
            <person name="Fedrigo O."/>
            <person name="Rhie A."/>
            <person name="Koren S."/>
            <person name="Phillippy A."/>
            <person name="Lewin H."/>
            <person name="Damas J."/>
            <person name="Howe K."/>
            <person name="Mountcastle J."/>
            <person name="Jarvis E.D."/>
        </authorList>
    </citation>
    <scope>NUCLEOTIDE SEQUENCE [LARGE SCALE GENOMIC DNA]</scope>
</reference>
<keyword evidence="6" id="KW-1133">Transmembrane helix</keyword>
<keyword evidence="6" id="KW-0812">Transmembrane</keyword>
<dbReference type="Gene3D" id="3.10.120.10">
    <property type="entry name" value="Cytochrome b5-like heme/steroid binding domain"/>
    <property type="match status" value="1"/>
</dbReference>
<evidence type="ECO:0000259" key="7">
    <source>
        <dbReference type="SMART" id="SM01117"/>
    </source>
</evidence>
<dbReference type="GO" id="GO:0012505">
    <property type="term" value="C:endomembrane system"/>
    <property type="evidence" value="ECO:0007669"/>
    <property type="project" value="TreeGrafter"/>
</dbReference>
<feature type="domain" description="Cytochrome b5 heme-binding" evidence="7">
    <location>
        <begin position="67"/>
        <end position="163"/>
    </location>
</feature>
<dbReference type="GO" id="GO:0016020">
    <property type="term" value="C:membrane"/>
    <property type="evidence" value="ECO:0007669"/>
    <property type="project" value="TreeGrafter"/>
</dbReference>
<reference evidence="8 9" key="1">
    <citation type="journal article" date="2015" name="Annu Rev Anim Biosci">
        <title>The Genome 10K Project: a way forward.</title>
        <authorList>
            <person name="Koepfli K.P."/>
            <person name="Paten B."/>
            <person name="O'Brien S.J."/>
            <person name="Koepfli K.P."/>
            <person name="Paten B."/>
            <person name="Antunes A."/>
            <person name="Belov K."/>
            <person name="Bustamante C."/>
            <person name="Castoe T.A."/>
            <person name="Clawson H."/>
            <person name="Crawford A.J."/>
            <person name="Diekhans M."/>
            <person name="Distel D."/>
            <person name="Durbin R."/>
            <person name="Earl D."/>
            <person name="Fujita M.K."/>
            <person name="Gamble T."/>
            <person name="Georges A."/>
            <person name="Gemmell N."/>
            <person name="Gilbert M.T."/>
            <person name="Graves J.M."/>
            <person name="Green R.E."/>
            <person name="Hickey G."/>
            <person name="Jarvis E.D."/>
            <person name="Johnson W."/>
            <person name="Komissarov A."/>
            <person name="Korf I."/>
            <person name="Kuhn R."/>
            <person name="Larkin D.M."/>
            <person name="Lewin H."/>
            <person name="Lopez J.V."/>
            <person name="Ma J."/>
            <person name="Marques-Bonet T."/>
            <person name="Miller W."/>
            <person name="Murphy R."/>
            <person name="Pevzner P."/>
            <person name="Shapiro B."/>
            <person name="Steiner C."/>
            <person name="Tamazian G."/>
            <person name="Venkatesh B."/>
            <person name="Wang J."/>
            <person name="Wayne R."/>
            <person name="Wiley E."/>
            <person name="Yang H."/>
            <person name="Zhang G."/>
            <person name="Haussler D."/>
            <person name="Ryder O."/>
            <person name="O'Brien S.J."/>
        </authorList>
    </citation>
    <scope>NUCLEOTIDE SEQUENCE</scope>
</reference>
<dbReference type="OrthoDB" id="10257697at2759"/>
<evidence type="ECO:0000256" key="4">
    <source>
        <dbReference type="ARBA" id="ARBA00042241"/>
    </source>
</evidence>
<comment type="function">
    <text evidence="1">Heme-binding protein which promotes neuronal but not astrocyte differentiation.</text>
</comment>
<organism evidence="8 9">
    <name type="scientific">Rhinolophus ferrumequinum</name>
    <name type="common">Greater horseshoe bat</name>
    <dbReference type="NCBI Taxonomy" id="59479"/>
    <lineage>
        <taxon>Eukaryota</taxon>
        <taxon>Metazoa</taxon>
        <taxon>Chordata</taxon>
        <taxon>Craniata</taxon>
        <taxon>Vertebrata</taxon>
        <taxon>Euteleostomi</taxon>
        <taxon>Mammalia</taxon>
        <taxon>Eutheria</taxon>
        <taxon>Laurasiatheria</taxon>
        <taxon>Chiroptera</taxon>
        <taxon>Yinpterochiroptera</taxon>
        <taxon>Rhinolophoidea</taxon>
        <taxon>Rhinolophidae</taxon>
        <taxon>Rhinolophinae</taxon>
        <taxon>Rhinolophus</taxon>
    </lineage>
</organism>
<reference evidence="8 9" key="2">
    <citation type="journal article" date="2018" name="Annu Rev Anim Biosci">
        <title>Bat Biology, Genomes, and the Bat1K Project: To Generate Chromosome-Level Genomes for All Living Bat Species.</title>
        <authorList>
            <person name="Teeling E.C."/>
            <person name="Vernes S.C."/>
            <person name="Davalos L.M."/>
            <person name="Ray D.A."/>
            <person name="Gilbert M.T.P."/>
            <person name="Myers E."/>
        </authorList>
    </citation>
    <scope>NUCLEOTIDE SEQUENCE</scope>
</reference>
<feature type="region of interest" description="Disordered" evidence="5">
    <location>
        <begin position="251"/>
        <end position="275"/>
    </location>
</feature>
<gene>
    <name evidence="8" type="primary">CYB5D2</name>
</gene>
<evidence type="ECO:0000256" key="1">
    <source>
        <dbReference type="ARBA" id="ARBA00037690"/>
    </source>
</evidence>
<dbReference type="Proteomes" id="UP000472240">
    <property type="component" value="Chromosome 21"/>
</dbReference>
<name>A0A671G510_RHIFE</name>
<dbReference type="SMART" id="SM01117">
    <property type="entry name" value="Cyt-b5"/>
    <property type="match status" value="1"/>
</dbReference>
<accession>A0A671G510</accession>
<feature type="compositionally biased region" description="Basic and acidic residues" evidence="5">
    <location>
        <begin position="263"/>
        <end position="275"/>
    </location>
</feature>
<sequence>MTSRPAAPPSQLWAARRQLRQSGGCAAVSMLPLGGRGLWLGLVAAAAAVMAARLMGWWGPRAGVRLFMPEELARYRGGPGDPGLYLALLGRIYDVSSGRRHYEPGAHYSGFAGRDASRAFVTGDYSEAGLVDDVSDLSFSEMLTLQHWLSFYEKNYQCVGRVIGSFYGADGQPTAELARVEAMITKGLEADKQGLKEKQKFPPCNAEWSSTRGSRFWCSQKSGGVSRDWIGVPRKLYKPGAKEPHCVCVRTTGPPSDQMPDNPTHRNRGDLDHPSLEEYAGCPPLAITCSFPL</sequence>
<dbReference type="GO" id="GO:0005576">
    <property type="term" value="C:extracellular region"/>
    <property type="evidence" value="ECO:0007669"/>
    <property type="project" value="Ensembl"/>
</dbReference>
<evidence type="ECO:0000313" key="8">
    <source>
        <dbReference type="Ensembl" id="ENSRFEP00010029882.1"/>
    </source>
</evidence>
<dbReference type="InterPro" id="IPR050577">
    <property type="entry name" value="MAPR/NEUFC/NENF-like"/>
</dbReference>
<comment type="similarity">
    <text evidence="2">Belongs to the cytochrome b5 family. MAPR subfamily.</text>
</comment>
<evidence type="ECO:0000313" key="9">
    <source>
        <dbReference type="Proteomes" id="UP000472240"/>
    </source>
</evidence>
<dbReference type="AlphaFoldDB" id="A0A671G510"/>
<keyword evidence="9" id="KW-1185">Reference proteome</keyword>
<dbReference type="Pfam" id="PF00173">
    <property type="entry name" value="Cyt-b5"/>
    <property type="match status" value="1"/>
</dbReference>
<evidence type="ECO:0000256" key="3">
    <source>
        <dbReference type="ARBA" id="ARBA00039568"/>
    </source>
</evidence>
<dbReference type="GeneTree" id="ENSGT00940000160156"/>
<dbReference type="GO" id="GO:0045666">
    <property type="term" value="P:positive regulation of neuron differentiation"/>
    <property type="evidence" value="ECO:0007669"/>
    <property type="project" value="Ensembl"/>
</dbReference>
<protein>
    <recommendedName>
        <fullName evidence="3">Neuferricin</fullName>
    </recommendedName>
    <alternativeName>
        <fullName evidence="4">Cytochrome b5 domain-containing protein 2</fullName>
    </alternativeName>
</protein>
<dbReference type="InterPro" id="IPR036400">
    <property type="entry name" value="Cyt_B5-like_heme/steroid_sf"/>
</dbReference>
<evidence type="ECO:0000256" key="2">
    <source>
        <dbReference type="ARBA" id="ARBA00038357"/>
    </source>
</evidence>
<dbReference type="InterPro" id="IPR001199">
    <property type="entry name" value="Cyt_B5-like_heme/steroid-bd"/>
</dbReference>
<dbReference type="SUPFAM" id="SSF55856">
    <property type="entry name" value="Cytochrome b5-like heme/steroid binding domain"/>
    <property type="match status" value="1"/>
</dbReference>
<dbReference type="PANTHER" id="PTHR10281">
    <property type="entry name" value="MEMBRANE-ASSOCIATED PROGESTERONE RECEPTOR COMPONENT-RELATED"/>
    <property type="match status" value="1"/>
</dbReference>
<feature type="transmembrane region" description="Helical" evidence="6">
    <location>
        <begin position="38"/>
        <end position="58"/>
    </location>
</feature>